<dbReference type="FunFam" id="3.30.565.10:FF:000006">
    <property type="entry name" value="Sensor histidine kinase WalK"/>
    <property type="match status" value="1"/>
</dbReference>
<dbReference type="OrthoDB" id="9786919at2"/>
<keyword evidence="11 14" id="KW-1133">Transmembrane helix</keyword>
<evidence type="ECO:0000256" key="9">
    <source>
        <dbReference type="ARBA" id="ARBA00022777"/>
    </source>
</evidence>
<keyword evidence="6 17" id="KW-0808">Transferase</keyword>
<dbReference type="eggNOG" id="COG2205">
    <property type="taxonomic scope" value="Bacteria"/>
</dbReference>
<dbReference type="CDD" id="cd00082">
    <property type="entry name" value="HisKA"/>
    <property type="match status" value="1"/>
</dbReference>
<evidence type="ECO:0000256" key="4">
    <source>
        <dbReference type="ARBA" id="ARBA00022475"/>
    </source>
</evidence>
<evidence type="ECO:0000256" key="8">
    <source>
        <dbReference type="ARBA" id="ARBA00022741"/>
    </source>
</evidence>
<dbReference type="Gene3D" id="6.10.340.10">
    <property type="match status" value="1"/>
</dbReference>
<organism evidence="17 18">
    <name type="scientific">Gottschalkia acidurici (strain ATCC 7906 / DSM 604 / BCRC 14475 / CIP 104303 / KCTC 5404 / NCIMB 10678 / 9a)</name>
    <name type="common">Clostridium acidurici</name>
    <dbReference type="NCBI Taxonomy" id="1128398"/>
    <lineage>
        <taxon>Bacteria</taxon>
        <taxon>Bacillati</taxon>
        <taxon>Bacillota</taxon>
        <taxon>Tissierellia</taxon>
        <taxon>Tissierellales</taxon>
        <taxon>Gottschalkiaceae</taxon>
        <taxon>Gottschalkia</taxon>
    </lineage>
</organism>
<dbReference type="EMBL" id="CP003326">
    <property type="protein sequence ID" value="AFS77536.1"/>
    <property type="molecule type" value="Genomic_DNA"/>
</dbReference>
<dbReference type="SUPFAM" id="SSF47384">
    <property type="entry name" value="Homodimeric domain of signal transducing histidine kinase"/>
    <property type="match status" value="1"/>
</dbReference>
<dbReference type="InterPro" id="IPR003661">
    <property type="entry name" value="HisK_dim/P_dom"/>
</dbReference>
<keyword evidence="7 14" id="KW-0812">Transmembrane</keyword>
<dbReference type="SUPFAM" id="SSF158472">
    <property type="entry name" value="HAMP domain-like"/>
    <property type="match status" value="1"/>
</dbReference>
<evidence type="ECO:0000313" key="18">
    <source>
        <dbReference type="Proteomes" id="UP000006094"/>
    </source>
</evidence>
<dbReference type="Gene3D" id="3.30.565.10">
    <property type="entry name" value="Histidine kinase-like ATPase, C-terminal domain"/>
    <property type="match status" value="1"/>
</dbReference>
<sequence>MKFSYKIFISTLLLIMFTLSIGETIMLTVTFNNAIDSEIEHAQRENLMMRMEIATLVRNYNRAIYRNEREALDSVLETLSENWKKEKRQFRIIDKNNRVITESQGFTDFINMNNVANIEEELNYKIYRDKESYYVQVNTLLKLNEKEIIIENSKNLSSVFSYRKEQQTIFLQVALVIGGIGGLINWVVVRWISKPINEMTKAMKKIMSGNLTVRVENKSTDELGTLANYFNSMTESLEKNMNDLKEAARRQEDFVGSFAHEIKTPLTSIIGYADILRSKKLDESTTFTAANYIFSEGKRLENLSIKLLELIVERKTQIKYKKISITKLIDDVLKITDRSLVEKEIKVDLDINSFYVNVDEDLMKTVLINLIDNARKAINIEGIIRIKAQKEEENIKIDIIDNGKGIPKKDLEKIKEAFYMVDKSRSRKEGGAGLGLTICTQIMKLHNGDMIYESELNKGTKVSLVWKEMKNEERN</sequence>
<feature type="domain" description="HAMP" evidence="16">
    <location>
        <begin position="190"/>
        <end position="242"/>
    </location>
</feature>
<name>K0AYP2_GOTA9</name>
<evidence type="ECO:0000256" key="2">
    <source>
        <dbReference type="ARBA" id="ARBA00004651"/>
    </source>
</evidence>
<evidence type="ECO:0000259" key="15">
    <source>
        <dbReference type="PROSITE" id="PS50109"/>
    </source>
</evidence>
<dbReference type="PANTHER" id="PTHR45528:SF1">
    <property type="entry name" value="SENSOR HISTIDINE KINASE CPXA"/>
    <property type="match status" value="1"/>
</dbReference>
<dbReference type="Pfam" id="PF02518">
    <property type="entry name" value="HATPase_c"/>
    <property type="match status" value="1"/>
</dbReference>
<keyword evidence="5" id="KW-0597">Phosphoprotein</keyword>
<keyword evidence="9 17" id="KW-0418">Kinase</keyword>
<dbReference type="PANTHER" id="PTHR45528">
    <property type="entry name" value="SENSOR HISTIDINE KINASE CPXA"/>
    <property type="match status" value="1"/>
</dbReference>
<evidence type="ECO:0000256" key="14">
    <source>
        <dbReference type="SAM" id="Phobius"/>
    </source>
</evidence>
<keyword evidence="18" id="KW-1185">Reference proteome</keyword>
<dbReference type="InterPro" id="IPR005467">
    <property type="entry name" value="His_kinase_dom"/>
</dbReference>
<keyword evidence="12" id="KW-0902">Two-component regulatory system</keyword>
<comment type="subcellular location">
    <subcellularLocation>
        <location evidence="2">Cell membrane</location>
        <topology evidence="2">Multi-pass membrane protein</topology>
    </subcellularLocation>
</comment>
<dbReference type="InterPro" id="IPR004358">
    <property type="entry name" value="Sig_transdc_His_kin-like_C"/>
</dbReference>
<dbReference type="SMART" id="SM00388">
    <property type="entry name" value="HisKA"/>
    <property type="match status" value="1"/>
</dbReference>
<dbReference type="SMART" id="SM00387">
    <property type="entry name" value="HATPase_c"/>
    <property type="match status" value="1"/>
</dbReference>
<dbReference type="InterPro" id="IPR003660">
    <property type="entry name" value="HAMP_dom"/>
</dbReference>
<dbReference type="PROSITE" id="PS50885">
    <property type="entry name" value="HAMP"/>
    <property type="match status" value="1"/>
</dbReference>
<evidence type="ECO:0000256" key="6">
    <source>
        <dbReference type="ARBA" id="ARBA00022679"/>
    </source>
</evidence>
<evidence type="ECO:0000256" key="1">
    <source>
        <dbReference type="ARBA" id="ARBA00000085"/>
    </source>
</evidence>
<evidence type="ECO:0000256" key="13">
    <source>
        <dbReference type="ARBA" id="ARBA00023136"/>
    </source>
</evidence>
<dbReference type="PRINTS" id="PR00344">
    <property type="entry name" value="BCTRLSENSOR"/>
</dbReference>
<evidence type="ECO:0000256" key="12">
    <source>
        <dbReference type="ARBA" id="ARBA00023012"/>
    </source>
</evidence>
<comment type="catalytic activity">
    <reaction evidence="1">
        <text>ATP + protein L-histidine = ADP + protein N-phospho-L-histidine.</text>
        <dbReference type="EC" id="2.7.13.3"/>
    </reaction>
</comment>
<dbReference type="GO" id="GO:0005886">
    <property type="term" value="C:plasma membrane"/>
    <property type="evidence" value="ECO:0007669"/>
    <property type="project" value="UniProtKB-SubCell"/>
</dbReference>
<reference evidence="17 18" key="1">
    <citation type="journal article" date="2012" name="PLoS ONE">
        <title>The purine-utilizing bacterium Clostridium acidurici 9a: a genome-guided metabolic reconsideration.</title>
        <authorList>
            <person name="Hartwich K."/>
            <person name="Poehlein A."/>
            <person name="Daniel R."/>
        </authorList>
    </citation>
    <scope>NUCLEOTIDE SEQUENCE [LARGE SCALE GENOMIC DNA]</scope>
    <source>
        <strain evidence="18">ATCC 7906 / DSM 604 / BCRC 14475 / CIP 104303 / KCTC 5404 / NCIMB 10678 / 9a</strain>
    </source>
</reference>
<dbReference type="CDD" id="cd06225">
    <property type="entry name" value="HAMP"/>
    <property type="match status" value="1"/>
</dbReference>
<evidence type="ECO:0000313" key="17">
    <source>
        <dbReference type="EMBL" id="AFS77536.1"/>
    </source>
</evidence>
<dbReference type="InterPro" id="IPR036097">
    <property type="entry name" value="HisK_dim/P_sf"/>
</dbReference>
<dbReference type="Pfam" id="PF00512">
    <property type="entry name" value="HisKA"/>
    <property type="match status" value="1"/>
</dbReference>
<dbReference type="HOGENOM" id="CLU_000445_89_6_9"/>
<dbReference type="SUPFAM" id="SSF55874">
    <property type="entry name" value="ATPase domain of HSP90 chaperone/DNA topoisomerase II/histidine kinase"/>
    <property type="match status" value="1"/>
</dbReference>
<keyword evidence="8" id="KW-0547">Nucleotide-binding</keyword>
<dbReference type="InterPro" id="IPR050398">
    <property type="entry name" value="HssS/ArlS-like"/>
</dbReference>
<dbReference type="AlphaFoldDB" id="K0AYP2"/>
<dbReference type="KEGG" id="cad:Curi_c04610"/>
<protein>
    <recommendedName>
        <fullName evidence="3">histidine kinase</fullName>
        <ecNumber evidence="3">2.7.13.3</ecNumber>
    </recommendedName>
</protein>
<evidence type="ECO:0000256" key="10">
    <source>
        <dbReference type="ARBA" id="ARBA00022840"/>
    </source>
</evidence>
<keyword evidence="4" id="KW-1003">Cell membrane</keyword>
<dbReference type="RefSeq" id="WP_014966673.1">
    <property type="nucleotide sequence ID" value="NC_018664.1"/>
</dbReference>
<dbReference type="Gene3D" id="1.10.287.130">
    <property type="match status" value="1"/>
</dbReference>
<dbReference type="InterPro" id="IPR036890">
    <property type="entry name" value="HATPase_C_sf"/>
</dbReference>
<evidence type="ECO:0000256" key="3">
    <source>
        <dbReference type="ARBA" id="ARBA00012438"/>
    </source>
</evidence>
<evidence type="ECO:0000256" key="5">
    <source>
        <dbReference type="ARBA" id="ARBA00022553"/>
    </source>
</evidence>
<feature type="transmembrane region" description="Helical" evidence="14">
    <location>
        <begin position="169"/>
        <end position="189"/>
    </location>
</feature>
<evidence type="ECO:0000256" key="7">
    <source>
        <dbReference type="ARBA" id="ARBA00022692"/>
    </source>
</evidence>
<evidence type="ECO:0000256" key="11">
    <source>
        <dbReference type="ARBA" id="ARBA00022989"/>
    </source>
</evidence>
<proteinExistence type="predicted"/>
<dbReference type="GO" id="GO:0000155">
    <property type="term" value="F:phosphorelay sensor kinase activity"/>
    <property type="evidence" value="ECO:0007669"/>
    <property type="project" value="InterPro"/>
</dbReference>
<keyword evidence="10" id="KW-0067">ATP-binding</keyword>
<evidence type="ECO:0000259" key="16">
    <source>
        <dbReference type="PROSITE" id="PS50885"/>
    </source>
</evidence>
<dbReference type="PROSITE" id="PS50109">
    <property type="entry name" value="HIS_KIN"/>
    <property type="match status" value="1"/>
</dbReference>
<gene>
    <name evidence="17" type="ordered locus">Curi_c04610</name>
</gene>
<keyword evidence="13 14" id="KW-0472">Membrane</keyword>
<dbReference type="Proteomes" id="UP000006094">
    <property type="component" value="Chromosome"/>
</dbReference>
<feature type="domain" description="Histidine kinase" evidence="15">
    <location>
        <begin position="257"/>
        <end position="470"/>
    </location>
</feature>
<accession>K0AYP2</accession>
<dbReference type="InterPro" id="IPR003594">
    <property type="entry name" value="HATPase_dom"/>
</dbReference>
<dbReference type="STRING" id="1128398.Curi_c04610"/>
<dbReference type="SMART" id="SM00304">
    <property type="entry name" value="HAMP"/>
    <property type="match status" value="1"/>
</dbReference>
<dbReference type="Pfam" id="PF00672">
    <property type="entry name" value="HAMP"/>
    <property type="match status" value="1"/>
</dbReference>
<dbReference type="EC" id="2.7.13.3" evidence="3"/>
<dbReference type="GO" id="GO:0005524">
    <property type="term" value="F:ATP binding"/>
    <property type="evidence" value="ECO:0007669"/>
    <property type="project" value="UniProtKB-KW"/>
</dbReference>